<dbReference type="RefSeq" id="XP_030536047.1">
    <property type="nucleotide sequence ID" value="XM_030680187.2"/>
</dbReference>
<dbReference type="Pfam" id="PF00628">
    <property type="entry name" value="PHD"/>
    <property type="match status" value="1"/>
</dbReference>
<dbReference type="InterPro" id="IPR013083">
    <property type="entry name" value="Znf_RING/FYVE/PHD"/>
</dbReference>
<sequence length="1447" mass="160114">MEESSRRSAERSGIVLKKRSSSGCLIVRKKGGDGVGGVGSSRRKRPRLVTSDSGSSDELSLARPRRVPVGAETIRVCNGLTGPRKRVSEVSVGVGRNGEANRMRSRLDVFEFDEYDGIDGEGMGGRRFDDGGVESSGRRFLGSPPIARSGGNRDFASSSSRQTVVERRKNVYIDETSSFGREDGVGKNRFQVKREGGRIPIQMLREKYGGRPDEAIRVQGKNGVLKVLVNPKKKVGGPVRNLDQWDERRKVSVGEGRKGISEDTTHNVISRPTAFAEIRRHEMRNPTMKIEKNKLNVQKPVSSKINKPDDWESGHSDISPTPSRRNADIRESVTRVREKQESPQSKIGHDREKSPHLKIGRRKGKPRQAKMIREKEKSSQSKMVARAKSPETPVPDGPKEGKVKRGSGTEKQKLRERIREMLLNAGWTIDYRPRRNRDYLDAVYINPTGTAYWSIIKAYDALQKQLKDDSDEGKASGERSAFLISDETLGQLTRKTQKKMEKEMKMKEREGTGSANARQAAIKRNSKPKNEEDSMDSDSEEEKLSSFIKQGGKSSKKGAVHHMHSSIEKGTSDSNFHQVHGRKGRKLGRCTLLVRSSDKGLNSESDGFIPYTGKRTLLSWLIDSGVVELSQKVQYMNRRKTRVLLEGWVTRDGIHCGCCSKILPLSKFEIHAGSKLRQPFQNIHLDSGVSLLQCQIDAWNKQQESVRGGFHSVDTDGDDPNDDTCGLCGDGGDLICCDGCPSTFHQSCLNIQKLPPGDWHCPNCTCKYCGVASECTSHVDNTTVSEIFACNLCEKKYHKSCLEETDGFPLDSDSTGHSFCSQKCGELFEHLQKYLGVKQEIEGGFSWSLIHRTEADSDMPLRGLHQRVECNSKLAVALTIMDECFLPIVDRRSGINMIHNVLYSCGSNFNRINYSGFYTAILERGDEIISAASLRFHGTQLAEMPFIGTRHIYRRQGMCRRLFSAIESALHSLKVEMLIIPAISELMHTWTVTFGFSPLKESLKQYMRSLNMLVFPGLDMLQKLLLGQDTARGSRDAKPMELEMDRQVTTPEPDDICQHDNPGEHSGKEGDDIMDCDPKSQDVSLGDASTGNGSSHDASDDMELQVSSERLKDSDPDLADKSAESDVDHICSAPSNAEVEASKVEDKSMPVLPFQVGVQSTTEDGYTDDSPEAEAGVACKNFASNSEVKHVKILEGINGTPDAASICDSFAINRSQMCPLLSDVSHNKSRMDDKSISDSCVAGDFHNSGCLTNANEEKRDISAVNATEGADGKSRDAPSIHQSEENLILVNSNADDQISYGKENVIEFNSHEDVLSHADVEVENKSLLSFPSEGESLNETHWDSCSGNSRYDNADADVKVTLVEPIATSEEKQETIEIWEEENAEDAPVSTVVSIQASEEAEDFRKDLTVEESCQDASVSDGNSVQINFEPSCPTTVGDENKSVETI</sequence>
<evidence type="ECO:0000256" key="7">
    <source>
        <dbReference type="SAM" id="MobiDB-lite"/>
    </source>
</evidence>
<comment type="subcellular location">
    <subcellularLocation>
        <location evidence="1">Nucleus</location>
    </subcellularLocation>
</comment>
<feature type="compositionally biased region" description="Basic residues" evidence="7">
    <location>
        <begin position="554"/>
        <end position="564"/>
    </location>
</feature>
<dbReference type="GO" id="GO:0005634">
    <property type="term" value="C:nucleus"/>
    <property type="evidence" value="ECO:0007669"/>
    <property type="project" value="UniProtKB-SubCell"/>
</dbReference>
<feature type="region of interest" description="Disordered" evidence="7">
    <location>
        <begin position="1416"/>
        <end position="1447"/>
    </location>
</feature>
<evidence type="ECO:0000256" key="4">
    <source>
        <dbReference type="ARBA" id="ARBA00022833"/>
    </source>
</evidence>
<feature type="compositionally biased region" description="Basic residues" evidence="7">
    <location>
        <begin position="356"/>
        <end position="370"/>
    </location>
</feature>
<feature type="region of interest" description="Disordered" evidence="7">
    <location>
        <begin position="27"/>
        <end position="64"/>
    </location>
</feature>
<feature type="domain" description="PHD-type" evidence="8">
    <location>
        <begin position="722"/>
        <end position="767"/>
    </location>
</feature>
<keyword evidence="3 6" id="KW-0863">Zinc-finger</keyword>
<feature type="region of interest" description="Disordered" evidence="7">
    <location>
        <begin position="470"/>
        <end position="582"/>
    </location>
</feature>
<feature type="compositionally biased region" description="Polar residues" evidence="7">
    <location>
        <begin position="295"/>
        <end position="305"/>
    </location>
</feature>
<dbReference type="Proteomes" id="UP000827889">
    <property type="component" value="Chromosome 6"/>
</dbReference>
<dbReference type="SUPFAM" id="SSF57903">
    <property type="entry name" value="FYVE/PHD zinc finger"/>
    <property type="match status" value="1"/>
</dbReference>
<proteinExistence type="predicted"/>
<feature type="region of interest" description="Disordered" evidence="7">
    <location>
        <begin position="1048"/>
        <end position="1146"/>
    </location>
</feature>
<keyword evidence="4" id="KW-0862">Zinc</keyword>
<dbReference type="PROSITE" id="PS50016">
    <property type="entry name" value="ZF_PHD_2"/>
    <property type="match status" value="1"/>
</dbReference>
<dbReference type="Pfam" id="PF22970">
    <property type="entry name" value="DUF7028"/>
    <property type="match status" value="1"/>
</dbReference>
<dbReference type="SMART" id="SM00249">
    <property type="entry name" value="PHD"/>
    <property type="match status" value="2"/>
</dbReference>
<dbReference type="Gene3D" id="3.30.40.10">
    <property type="entry name" value="Zinc/RING finger domain, C3HC4 (zinc finger)"/>
    <property type="match status" value="1"/>
</dbReference>
<dbReference type="InterPro" id="IPR016181">
    <property type="entry name" value="Acyl_CoA_acyltransferase"/>
</dbReference>
<dbReference type="InterPro" id="IPR011011">
    <property type="entry name" value="Znf_FYVE_PHD"/>
</dbReference>
<dbReference type="PANTHER" id="PTHR46309:SF1">
    <property type="entry name" value="PHD FINGER PROTEIN 12"/>
    <property type="match status" value="1"/>
</dbReference>
<evidence type="ECO:0000313" key="10">
    <source>
        <dbReference type="RefSeq" id="XP_030536047.1"/>
    </source>
</evidence>
<feature type="region of interest" description="Disordered" evidence="7">
    <location>
        <begin position="132"/>
        <end position="162"/>
    </location>
</feature>
<dbReference type="InterPro" id="IPR042163">
    <property type="entry name" value="PHF12"/>
</dbReference>
<dbReference type="GeneID" id="115744818"/>
<dbReference type="InterPro" id="IPR001965">
    <property type="entry name" value="Znf_PHD"/>
</dbReference>
<evidence type="ECO:0000256" key="5">
    <source>
        <dbReference type="ARBA" id="ARBA00023242"/>
    </source>
</evidence>
<keyword evidence="2" id="KW-0479">Metal-binding</keyword>
<dbReference type="GO" id="GO:0003714">
    <property type="term" value="F:transcription corepressor activity"/>
    <property type="evidence" value="ECO:0007669"/>
    <property type="project" value="InterPro"/>
</dbReference>
<dbReference type="SUPFAM" id="SSF55729">
    <property type="entry name" value="Acyl-CoA N-acyltransferases (Nat)"/>
    <property type="match status" value="1"/>
</dbReference>
<organism evidence="9 10">
    <name type="scientific">Rhodamnia argentea</name>
    <dbReference type="NCBI Taxonomy" id="178133"/>
    <lineage>
        <taxon>Eukaryota</taxon>
        <taxon>Viridiplantae</taxon>
        <taxon>Streptophyta</taxon>
        <taxon>Embryophyta</taxon>
        <taxon>Tracheophyta</taxon>
        <taxon>Spermatophyta</taxon>
        <taxon>Magnoliopsida</taxon>
        <taxon>eudicotyledons</taxon>
        <taxon>Gunneridae</taxon>
        <taxon>Pentapetalae</taxon>
        <taxon>rosids</taxon>
        <taxon>malvids</taxon>
        <taxon>Myrtales</taxon>
        <taxon>Myrtaceae</taxon>
        <taxon>Myrtoideae</taxon>
        <taxon>Myrteae</taxon>
        <taxon>Australasian group</taxon>
        <taxon>Rhodamnia</taxon>
    </lineage>
</organism>
<dbReference type="GO" id="GO:0006357">
    <property type="term" value="P:regulation of transcription by RNA polymerase II"/>
    <property type="evidence" value="ECO:0007669"/>
    <property type="project" value="TreeGrafter"/>
</dbReference>
<feature type="compositionally biased region" description="Basic and acidic residues" evidence="7">
    <location>
        <begin position="397"/>
        <end position="411"/>
    </location>
</feature>
<name>A0A8B8PNV9_9MYRT</name>
<evidence type="ECO:0000256" key="2">
    <source>
        <dbReference type="ARBA" id="ARBA00022723"/>
    </source>
</evidence>
<feature type="compositionally biased region" description="Basic and acidic residues" evidence="7">
    <location>
        <begin position="1109"/>
        <end position="1129"/>
    </location>
</feature>
<keyword evidence="5" id="KW-0539">Nucleus</keyword>
<gene>
    <name evidence="10" type="primary">LOC115744818</name>
</gene>
<feature type="compositionally biased region" description="Basic and acidic residues" evidence="7">
    <location>
        <begin position="325"/>
        <end position="355"/>
    </location>
</feature>
<evidence type="ECO:0000259" key="8">
    <source>
        <dbReference type="PROSITE" id="PS50016"/>
    </source>
</evidence>
<feature type="compositionally biased region" description="Basic and acidic residues" evidence="7">
    <location>
        <begin position="498"/>
        <end position="511"/>
    </location>
</feature>
<feature type="compositionally biased region" description="Polar residues" evidence="7">
    <location>
        <begin position="1416"/>
        <end position="1435"/>
    </location>
</feature>
<accession>A0A8B8PNV9</accession>
<dbReference type="InterPro" id="IPR019787">
    <property type="entry name" value="Znf_PHD-finger"/>
</dbReference>
<reference evidence="10" key="1">
    <citation type="submission" date="2025-08" db="UniProtKB">
        <authorList>
            <consortium name="RefSeq"/>
        </authorList>
    </citation>
    <scope>IDENTIFICATION</scope>
    <source>
        <tissue evidence="10">Leaf</tissue>
    </source>
</reference>
<dbReference type="Pfam" id="PF16135">
    <property type="entry name" value="TDBD"/>
    <property type="match status" value="1"/>
</dbReference>
<feature type="compositionally biased region" description="Basic and acidic residues" evidence="7">
    <location>
        <begin position="284"/>
        <end position="294"/>
    </location>
</feature>
<evidence type="ECO:0000313" key="9">
    <source>
        <dbReference type="Proteomes" id="UP000827889"/>
    </source>
</evidence>
<feature type="compositionally biased region" description="Polar residues" evidence="7">
    <location>
        <begin position="1081"/>
        <end position="1096"/>
    </location>
</feature>
<dbReference type="GO" id="GO:0008270">
    <property type="term" value="F:zinc ion binding"/>
    <property type="evidence" value="ECO:0007669"/>
    <property type="project" value="UniProtKB-KW"/>
</dbReference>
<feature type="compositionally biased region" description="Basic and acidic residues" evidence="7">
    <location>
        <begin position="1056"/>
        <end position="1080"/>
    </location>
</feature>
<evidence type="ECO:0000256" key="6">
    <source>
        <dbReference type="PROSITE-ProRule" id="PRU00146"/>
    </source>
</evidence>
<feature type="compositionally biased region" description="Basic and acidic residues" evidence="7">
    <location>
        <begin position="306"/>
        <end position="315"/>
    </location>
</feature>
<dbReference type="InterPro" id="IPR054292">
    <property type="entry name" value="DUF7028"/>
</dbReference>
<dbReference type="Pfam" id="PF23209">
    <property type="entry name" value="IDM1_C"/>
    <property type="match status" value="1"/>
</dbReference>
<dbReference type="CDD" id="cd15532">
    <property type="entry name" value="PHD2_CHD_II"/>
    <property type="match status" value="1"/>
</dbReference>
<dbReference type="KEGG" id="rarg:115744818"/>
<dbReference type="InterPro" id="IPR056511">
    <property type="entry name" value="IDM1_C"/>
</dbReference>
<evidence type="ECO:0000256" key="1">
    <source>
        <dbReference type="ARBA" id="ARBA00004123"/>
    </source>
</evidence>
<feature type="region of interest" description="Disordered" evidence="7">
    <location>
        <begin position="284"/>
        <end position="411"/>
    </location>
</feature>
<evidence type="ECO:0000256" key="3">
    <source>
        <dbReference type="ARBA" id="ARBA00022771"/>
    </source>
</evidence>
<dbReference type="OrthoDB" id="429143at2759"/>
<dbReference type="PANTHER" id="PTHR46309">
    <property type="entry name" value="PHD FINGER PROTEIN 12"/>
    <property type="match status" value="1"/>
</dbReference>
<protein>
    <submittedName>
        <fullName evidence="10">Uncharacterized protein LOC115744818 isoform X1</fullName>
    </submittedName>
</protein>
<keyword evidence="9" id="KW-1185">Reference proteome</keyword>
<dbReference type="InterPro" id="IPR032308">
    <property type="entry name" value="TDBD"/>
</dbReference>